<evidence type="ECO:0000259" key="1">
    <source>
        <dbReference type="Pfam" id="PF14864"/>
    </source>
</evidence>
<evidence type="ECO:0000313" key="3">
    <source>
        <dbReference type="Proteomes" id="UP000635606"/>
    </source>
</evidence>
<dbReference type="EMBL" id="BOPH01000021">
    <property type="protein sequence ID" value="GIJ66811.1"/>
    <property type="molecule type" value="Genomic_DNA"/>
</dbReference>
<keyword evidence="3" id="KW-1185">Reference proteome</keyword>
<dbReference type="Pfam" id="PF14864">
    <property type="entry name" value="Alkyl_sulf_C"/>
    <property type="match status" value="1"/>
</dbReference>
<comment type="caution">
    <text evidence="2">The sequence shown here is derived from an EMBL/GenBank/DDBJ whole genome shotgun (WGS) entry which is preliminary data.</text>
</comment>
<dbReference type="InterPro" id="IPR036527">
    <property type="entry name" value="SCP2_sterol-bd_dom_sf"/>
</dbReference>
<reference evidence="2" key="1">
    <citation type="submission" date="2021-01" db="EMBL/GenBank/DDBJ databases">
        <title>Whole genome shotgun sequence of Virgisporangium ochraceum NBRC 16418.</title>
        <authorList>
            <person name="Komaki H."/>
            <person name="Tamura T."/>
        </authorList>
    </citation>
    <scope>NUCLEOTIDE SEQUENCE</scope>
    <source>
        <strain evidence="2">NBRC 16418</strain>
    </source>
</reference>
<sequence length="133" mass="13819">MPVLLALGRWGSRIEPPADAPAELGVDALAFARTTFDPAAAGDLRVACHLRVGDDEFTVDVADGRVRVARGAPEQADVTLTTDAPTPQGLVFARASLPAAEKAGTVTVDGRRAVAARLPRCFPRSAPVGTGYL</sequence>
<protein>
    <recommendedName>
        <fullName evidence="1">Alkyl sulfatase C-terminal domain-containing protein</fullName>
    </recommendedName>
</protein>
<accession>A0A8J3ZNB0</accession>
<feature type="domain" description="Alkyl sulfatase C-terminal" evidence="1">
    <location>
        <begin position="35"/>
        <end position="122"/>
    </location>
</feature>
<dbReference type="AlphaFoldDB" id="A0A8J3ZNB0"/>
<dbReference type="Proteomes" id="UP000635606">
    <property type="component" value="Unassembled WGS sequence"/>
</dbReference>
<dbReference type="SUPFAM" id="SSF55718">
    <property type="entry name" value="SCP-like"/>
    <property type="match status" value="1"/>
</dbReference>
<proteinExistence type="predicted"/>
<organism evidence="2 3">
    <name type="scientific">Virgisporangium ochraceum</name>
    <dbReference type="NCBI Taxonomy" id="65505"/>
    <lineage>
        <taxon>Bacteria</taxon>
        <taxon>Bacillati</taxon>
        <taxon>Actinomycetota</taxon>
        <taxon>Actinomycetes</taxon>
        <taxon>Micromonosporales</taxon>
        <taxon>Micromonosporaceae</taxon>
        <taxon>Virgisporangium</taxon>
    </lineage>
</organism>
<name>A0A8J3ZNB0_9ACTN</name>
<dbReference type="Gene3D" id="3.30.1050.10">
    <property type="entry name" value="SCP2 sterol-binding domain"/>
    <property type="match status" value="1"/>
</dbReference>
<gene>
    <name evidence="2" type="ORF">Voc01_017280</name>
</gene>
<dbReference type="InterPro" id="IPR029229">
    <property type="entry name" value="Alkyl_sulf_C"/>
</dbReference>
<dbReference type="RefSeq" id="WP_203926783.1">
    <property type="nucleotide sequence ID" value="NZ_BOPH01000021.1"/>
</dbReference>
<evidence type="ECO:0000313" key="2">
    <source>
        <dbReference type="EMBL" id="GIJ66811.1"/>
    </source>
</evidence>